<keyword evidence="7 10" id="KW-0862">Zinc</keyword>
<sequence length="831" mass="93792">MADEQEIVCPSKMLKLDTGESDLMSYHLAKGNAKAYSTLQFSEEEASERRNGEGSHTDEERVEDGRQTDDDFQDFSSEESGSTSSSSDMSDVSDVSGFSEEAWKPMAGPMSWVHKQMVSGRNPRDILSRLVPDAAIPDDIENFMLWKIILNIVSEPPTRRKLSHINTLADVVTLLKTCRNIMVLTGAGVSVSCGIPDFRSRNGIYARLAVDFPDLPDPQAMFDINYFRKDPRPFFKFAKEIFPGQFEPSKCHKFIKLLESHNKLLRNYTQNIDTLEQVAGIRNIIQCHGSFATAMCMTCGYKVDAEAIREDIFNQVIPKCPKCPPDSQMPVIKPDIVFFGESLPEQFHRQMAQDKNVCDLLIVIGSSLKVRPVALIPNSLPADIPQILINKEPLRHLNFDVELLGDCDEIVSELCKKMGPEWESLVDPSCCQHEITRAGMTTPPCPQNFQLKPETATKRAENHVSLSKQNSSLNEGGMNIESTNLHVSIETDCNIQTSCQMCSDNKEHIYGTYKVSHNNEFSHTASCRCSLTHDTTDKTCETTESDSQNAIKCIHLASPSSSQVNQDKLLSDVALKSGSDIIHGENNLPESKDESYGEKNELDANDDKYLENSELDSKDVDRERCYCDGEIQDEMDDYESDQKNQDDLDLTMEMWLSQHRKSIASMLQADQYLFLPPNRYVFHGAEVYSDYEDDDEYDDDQSSSSDTSFSSCPHREGNESAKSEESLFVSCDVQHVNNRRENAISSTSHFPESEVSKEDNLHKCEEDHHQYSQDFNLNGTGDYVDILENKADKTFLSDFGSDDLIQTFQDMHSERKQNGAHSFFDIQENSF</sequence>
<evidence type="ECO:0000256" key="2">
    <source>
        <dbReference type="ARBA" id="ARBA00004123"/>
    </source>
</evidence>
<evidence type="ECO:0000256" key="11">
    <source>
        <dbReference type="SAM" id="MobiDB-lite"/>
    </source>
</evidence>
<evidence type="ECO:0000256" key="5">
    <source>
        <dbReference type="ARBA" id="ARBA00022679"/>
    </source>
</evidence>
<dbReference type="AlphaFoldDB" id="A0AAE0W4M5"/>
<dbReference type="GO" id="GO:0002039">
    <property type="term" value="F:p53 binding"/>
    <property type="evidence" value="ECO:0007669"/>
    <property type="project" value="TreeGrafter"/>
</dbReference>
<feature type="compositionally biased region" description="Acidic residues" evidence="11">
    <location>
        <begin position="692"/>
        <end position="701"/>
    </location>
</feature>
<dbReference type="PANTHER" id="PTHR11085">
    <property type="entry name" value="NAD-DEPENDENT PROTEIN DEACYLASE SIRTUIN-5, MITOCHONDRIAL-RELATED"/>
    <property type="match status" value="1"/>
</dbReference>
<reference evidence="13" key="1">
    <citation type="journal article" date="2021" name="Genome Biol. Evol.">
        <title>A High-Quality Reference Genome for a Parasitic Bivalve with Doubly Uniparental Inheritance (Bivalvia: Unionida).</title>
        <authorList>
            <person name="Smith C.H."/>
        </authorList>
    </citation>
    <scope>NUCLEOTIDE SEQUENCE</scope>
    <source>
        <strain evidence="13">CHS0354</strain>
    </source>
</reference>
<feature type="compositionally biased region" description="Basic and acidic residues" evidence="11">
    <location>
        <begin position="713"/>
        <end position="724"/>
    </location>
</feature>
<evidence type="ECO:0000256" key="1">
    <source>
        <dbReference type="ARBA" id="ARBA00001947"/>
    </source>
</evidence>
<feature type="binding site" evidence="10">
    <location>
        <position position="296"/>
    </location>
    <ligand>
        <name>Zn(2+)</name>
        <dbReference type="ChEBI" id="CHEBI:29105"/>
    </ligand>
</feature>
<evidence type="ECO:0000259" key="12">
    <source>
        <dbReference type="PROSITE" id="PS50305"/>
    </source>
</evidence>
<protein>
    <recommendedName>
        <fullName evidence="4">protein acetyllysine N-acetyltransferase</fullName>
        <ecNumber evidence="4">2.3.1.286</ecNumber>
    </recommendedName>
</protein>
<dbReference type="InterPro" id="IPR026590">
    <property type="entry name" value="Ssirtuin_cat_dom"/>
</dbReference>
<comment type="cofactor">
    <cofactor evidence="1">
        <name>Zn(2+)</name>
        <dbReference type="ChEBI" id="CHEBI:29105"/>
    </cofactor>
</comment>
<evidence type="ECO:0000256" key="10">
    <source>
        <dbReference type="PROSITE-ProRule" id="PRU00236"/>
    </source>
</evidence>
<feature type="active site" description="Proton acceptor" evidence="10">
    <location>
        <position position="288"/>
    </location>
</feature>
<evidence type="ECO:0000256" key="3">
    <source>
        <dbReference type="ARBA" id="ARBA00006924"/>
    </source>
</evidence>
<feature type="binding site" evidence="10">
    <location>
        <position position="323"/>
    </location>
    <ligand>
        <name>Zn(2+)</name>
        <dbReference type="ChEBI" id="CHEBI:29105"/>
    </ligand>
</feature>
<dbReference type="Gene3D" id="3.40.50.1220">
    <property type="entry name" value="TPP-binding domain"/>
    <property type="match status" value="1"/>
</dbReference>
<feature type="region of interest" description="Disordered" evidence="11">
    <location>
        <begin position="580"/>
        <end position="615"/>
    </location>
</feature>
<name>A0AAE0W4M5_9BIVA</name>
<evidence type="ECO:0000256" key="4">
    <source>
        <dbReference type="ARBA" id="ARBA00012928"/>
    </source>
</evidence>
<dbReference type="InterPro" id="IPR029035">
    <property type="entry name" value="DHS-like_NAD/FAD-binding_dom"/>
</dbReference>
<dbReference type="Proteomes" id="UP001195483">
    <property type="component" value="Unassembled WGS sequence"/>
</dbReference>
<dbReference type="GO" id="GO:0046872">
    <property type="term" value="F:metal ion binding"/>
    <property type="evidence" value="ECO:0007669"/>
    <property type="project" value="UniProtKB-KW"/>
</dbReference>
<dbReference type="PANTHER" id="PTHR11085:SF9">
    <property type="entry name" value="NAD-DEPENDENT PROTEIN DEACETYLASE SIRTUIN-1"/>
    <property type="match status" value="1"/>
</dbReference>
<feature type="compositionally biased region" description="Basic and acidic residues" evidence="11">
    <location>
        <begin position="590"/>
        <end position="615"/>
    </location>
</feature>
<proteinExistence type="inferred from homology"/>
<keyword evidence="14" id="KW-1185">Reference proteome</keyword>
<comment type="similarity">
    <text evidence="3">Belongs to the sirtuin family. Class I subfamily.</text>
</comment>
<reference evidence="13" key="2">
    <citation type="journal article" date="2021" name="Genome Biol. Evol.">
        <title>Developing a high-quality reference genome for a parasitic bivalve with doubly uniparental inheritance (Bivalvia: Unionida).</title>
        <authorList>
            <person name="Smith C.H."/>
        </authorList>
    </citation>
    <scope>NUCLEOTIDE SEQUENCE</scope>
    <source>
        <strain evidence="13">CHS0354</strain>
        <tissue evidence="13">Mantle</tissue>
    </source>
</reference>
<dbReference type="GO" id="GO:0017136">
    <property type="term" value="F:histone deacetylase activity, NAD-dependent"/>
    <property type="evidence" value="ECO:0007669"/>
    <property type="project" value="TreeGrafter"/>
</dbReference>
<keyword evidence="5" id="KW-0808">Transferase</keyword>
<dbReference type="InterPro" id="IPR026591">
    <property type="entry name" value="Sirtuin_cat_small_dom_sf"/>
</dbReference>
<dbReference type="GO" id="GO:0005654">
    <property type="term" value="C:nucleoplasm"/>
    <property type="evidence" value="ECO:0007669"/>
    <property type="project" value="TreeGrafter"/>
</dbReference>
<dbReference type="Gene3D" id="3.30.1600.10">
    <property type="entry name" value="SIR2/SIRT2 'Small Domain"/>
    <property type="match status" value="1"/>
</dbReference>
<feature type="binding site" evidence="10">
    <location>
        <position position="299"/>
    </location>
    <ligand>
        <name>Zn(2+)</name>
        <dbReference type="ChEBI" id="CHEBI:29105"/>
    </ligand>
</feature>
<feature type="region of interest" description="Disordered" evidence="11">
    <location>
        <begin position="692"/>
        <end position="724"/>
    </location>
</feature>
<dbReference type="InterPro" id="IPR050134">
    <property type="entry name" value="NAD-dep_sirtuin_deacylases"/>
</dbReference>
<keyword evidence="9" id="KW-0539">Nucleus</keyword>
<dbReference type="FunFam" id="3.30.1600.10:FF:000013">
    <property type="entry name" value="NAD-dependent protein deacetylase sirtuin-1"/>
    <property type="match status" value="1"/>
</dbReference>
<dbReference type="Pfam" id="PF02146">
    <property type="entry name" value="SIR2"/>
    <property type="match status" value="1"/>
</dbReference>
<evidence type="ECO:0000256" key="8">
    <source>
        <dbReference type="ARBA" id="ARBA00023027"/>
    </source>
</evidence>
<dbReference type="InterPro" id="IPR003000">
    <property type="entry name" value="Sirtuin"/>
</dbReference>
<keyword evidence="8" id="KW-0520">NAD</keyword>
<dbReference type="GO" id="GO:0003714">
    <property type="term" value="F:transcription corepressor activity"/>
    <property type="evidence" value="ECO:0007669"/>
    <property type="project" value="TreeGrafter"/>
</dbReference>
<feature type="binding site" evidence="10">
    <location>
        <position position="320"/>
    </location>
    <ligand>
        <name>Zn(2+)</name>
        <dbReference type="ChEBI" id="CHEBI:29105"/>
    </ligand>
</feature>
<keyword evidence="6 10" id="KW-0479">Metal-binding</keyword>
<dbReference type="GO" id="GO:0033553">
    <property type="term" value="C:rDNA heterochromatin"/>
    <property type="evidence" value="ECO:0007669"/>
    <property type="project" value="TreeGrafter"/>
</dbReference>
<feature type="compositionally biased region" description="Low complexity" evidence="11">
    <location>
        <begin position="702"/>
        <end position="711"/>
    </location>
</feature>
<evidence type="ECO:0000256" key="9">
    <source>
        <dbReference type="ARBA" id="ARBA00023242"/>
    </source>
</evidence>
<evidence type="ECO:0000313" key="14">
    <source>
        <dbReference type="Proteomes" id="UP001195483"/>
    </source>
</evidence>
<feature type="compositionally biased region" description="Low complexity" evidence="11">
    <location>
        <begin position="78"/>
        <end position="96"/>
    </location>
</feature>
<dbReference type="EMBL" id="JAEAOA010002350">
    <property type="protein sequence ID" value="KAK3601903.1"/>
    <property type="molecule type" value="Genomic_DNA"/>
</dbReference>
<evidence type="ECO:0000256" key="6">
    <source>
        <dbReference type="ARBA" id="ARBA00022723"/>
    </source>
</evidence>
<dbReference type="SUPFAM" id="SSF52467">
    <property type="entry name" value="DHS-like NAD/FAD-binding domain"/>
    <property type="match status" value="1"/>
</dbReference>
<evidence type="ECO:0000256" key="7">
    <source>
        <dbReference type="ARBA" id="ARBA00022833"/>
    </source>
</evidence>
<feature type="domain" description="Deacetylase sirtuin-type" evidence="12">
    <location>
        <begin position="161"/>
        <end position="421"/>
    </location>
</feature>
<gene>
    <name evidence="13" type="ORF">CHS0354_041841</name>
</gene>
<dbReference type="GO" id="GO:0070403">
    <property type="term" value="F:NAD+ binding"/>
    <property type="evidence" value="ECO:0007669"/>
    <property type="project" value="InterPro"/>
</dbReference>
<reference evidence="13" key="3">
    <citation type="submission" date="2023-05" db="EMBL/GenBank/DDBJ databases">
        <authorList>
            <person name="Smith C.H."/>
        </authorList>
    </citation>
    <scope>NUCLEOTIDE SEQUENCE</scope>
    <source>
        <strain evidence="13">CHS0354</strain>
        <tissue evidence="13">Mantle</tissue>
    </source>
</reference>
<organism evidence="13 14">
    <name type="scientific">Potamilus streckersoni</name>
    <dbReference type="NCBI Taxonomy" id="2493646"/>
    <lineage>
        <taxon>Eukaryota</taxon>
        <taxon>Metazoa</taxon>
        <taxon>Spiralia</taxon>
        <taxon>Lophotrochozoa</taxon>
        <taxon>Mollusca</taxon>
        <taxon>Bivalvia</taxon>
        <taxon>Autobranchia</taxon>
        <taxon>Heteroconchia</taxon>
        <taxon>Palaeoheterodonta</taxon>
        <taxon>Unionida</taxon>
        <taxon>Unionoidea</taxon>
        <taxon>Unionidae</taxon>
        <taxon>Ambleminae</taxon>
        <taxon>Lampsilini</taxon>
        <taxon>Potamilus</taxon>
    </lineage>
</organism>
<dbReference type="CDD" id="cd01408">
    <property type="entry name" value="SIRT1"/>
    <property type="match status" value="1"/>
</dbReference>
<feature type="region of interest" description="Disordered" evidence="11">
    <location>
        <begin position="39"/>
        <end position="96"/>
    </location>
</feature>
<dbReference type="PROSITE" id="PS50305">
    <property type="entry name" value="SIRTUIN"/>
    <property type="match status" value="1"/>
</dbReference>
<feature type="compositionally biased region" description="Basic and acidic residues" evidence="11">
    <location>
        <begin position="47"/>
        <end position="69"/>
    </location>
</feature>
<accession>A0AAE0W4M5</accession>
<comment type="subcellular location">
    <subcellularLocation>
        <location evidence="2">Nucleus</location>
    </subcellularLocation>
</comment>
<dbReference type="GO" id="GO:0005637">
    <property type="term" value="C:nuclear inner membrane"/>
    <property type="evidence" value="ECO:0007669"/>
    <property type="project" value="TreeGrafter"/>
</dbReference>
<evidence type="ECO:0000313" key="13">
    <source>
        <dbReference type="EMBL" id="KAK3601903.1"/>
    </source>
</evidence>
<comment type="caution">
    <text evidence="13">The sequence shown here is derived from an EMBL/GenBank/DDBJ whole genome shotgun (WGS) entry which is preliminary data.</text>
</comment>
<dbReference type="EC" id="2.3.1.286" evidence="4"/>